<keyword evidence="2" id="KW-1133">Transmembrane helix</keyword>
<evidence type="ECO:0000256" key="2">
    <source>
        <dbReference type="SAM" id="Phobius"/>
    </source>
</evidence>
<name>A0A923L7F0_9BACI</name>
<dbReference type="EMBL" id="JACOOL010000010">
    <property type="protein sequence ID" value="MBC5637917.1"/>
    <property type="molecule type" value="Genomic_DNA"/>
</dbReference>
<proteinExistence type="predicted"/>
<feature type="compositionally biased region" description="Basic and acidic residues" evidence="1">
    <location>
        <begin position="171"/>
        <end position="181"/>
    </location>
</feature>
<dbReference type="RefSeq" id="WP_186870622.1">
    <property type="nucleotide sequence ID" value="NZ_JACOOL010000010.1"/>
</dbReference>
<sequence>MKRLMLVSLAFVIGFFILHDPLLTMADNSNATINEKAEIAISLSPSDMLFNVNNMKPGDWAPRTLTVMNDGKNDFHYQISITNEGEAKLFNELLIEMEGEEGILYEGKLAELETLPKRFLAANTYEEIDITVRFPEHLGNEFQGLAVLFNMSFVAEAANSTPGTGDSDGEDNSKTDKDVKHVGGKINDGDNTAGSPLPKTATNMFHYLLIGTCLLLAGLIIYIISRRLKKA</sequence>
<dbReference type="AlphaFoldDB" id="A0A923L7F0"/>
<gene>
    <name evidence="3" type="ORF">H8S33_13990</name>
</gene>
<feature type="transmembrane region" description="Helical" evidence="2">
    <location>
        <begin position="204"/>
        <end position="224"/>
    </location>
</feature>
<dbReference type="NCBIfam" id="TIGR01167">
    <property type="entry name" value="LPXTG_anchor"/>
    <property type="match status" value="1"/>
</dbReference>
<comment type="caution">
    <text evidence="3">The sequence shown here is derived from an EMBL/GenBank/DDBJ whole genome shotgun (WGS) entry which is preliminary data.</text>
</comment>
<protein>
    <submittedName>
        <fullName evidence="3">LPXTG cell wall anchor domain-containing protein</fullName>
    </submittedName>
</protein>
<organism evidence="3 4">
    <name type="scientific">Ornithinibacillus hominis</name>
    <dbReference type="NCBI Taxonomy" id="2763055"/>
    <lineage>
        <taxon>Bacteria</taxon>
        <taxon>Bacillati</taxon>
        <taxon>Bacillota</taxon>
        <taxon>Bacilli</taxon>
        <taxon>Bacillales</taxon>
        <taxon>Bacillaceae</taxon>
        <taxon>Ornithinibacillus</taxon>
    </lineage>
</organism>
<feature type="region of interest" description="Disordered" evidence="1">
    <location>
        <begin position="159"/>
        <end position="194"/>
    </location>
</feature>
<keyword evidence="2" id="KW-0812">Transmembrane</keyword>
<keyword evidence="2" id="KW-0472">Membrane</keyword>
<dbReference type="Proteomes" id="UP000637359">
    <property type="component" value="Unassembled WGS sequence"/>
</dbReference>
<evidence type="ECO:0000256" key="1">
    <source>
        <dbReference type="SAM" id="MobiDB-lite"/>
    </source>
</evidence>
<evidence type="ECO:0000313" key="4">
    <source>
        <dbReference type="Proteomes" id="UP000637359"/>
    </source>
</evidence>
<evidence type="ECO:0000313" key="3">
    <source>
        <dbReference type="EMBL" id="MBC5637917.1"/>
    </source>
</evidence>
<accession>A0A923L7F0</accession>
<reference evidence="3" key="1">
    <citation type="submission" date="2020-08" db="EMBL/GenBank/DDBJ databases">
        <title>Genome public.</title>
        <authorList>
            <person name="Liu C."/>
            <person name="Sun Q."/>
        </authorList>
    </citation>
    <scope>NUCLEOTIDE SEQUENCE</scope>
    <source>
        <strain evidence="3">BX22</strain>
    </source>
</reference>
<keyword evidence="4" id="KW-1185">Reference proteome</keyword>